<dbReference type="PaxDb" id="2850-Phatr49171"/>
<dbReference type="Pfam" id="PF00989">
    <property type="entry name" value="PAS"/>
    <property type="match status" value="1"/>
</dbReference>
<dbReference type="OrthoDB" id="198984at2759"/>
<evidence type="ECO:0000259" key="1">
    <source>
        <dbReference type="PROSITE" id="PS50112"/>
    </source>
</evidence>
<keyword evidence="3" id="KW-1185">Reference proteome</keyword>
<dbReference type="RefSeq" id="XP_002183818.1">
    <property type="nucleotide sequence ID" value="XM_002183782.1"/>
</dbReference>
<accession>B7G9Q5</accession>
<reference evidence="3" key="2">
    <citation type="submission" date="2008-08" db="EMBL/GenBank/DDBJ databases">
        <authorList>
            <consortium name="Diatom Consortium"/>
            <person name="Grigoriev I."/>
            <person name="Grimwood J."/>
            <person name="Kuo A."/>
            <person name="Otillar R.P."/>
            <person name="Salamov A."/>
            <person name="Detter J.C."/>
            <person name="Lindquist E."/>
            <person name="Shapiro H."/>
            <person name="Lucas S."/>
            <person name="Glavina del Rio T."/>
            <person name="Pitluck S."/>
            <person name="Rokhsar D."/>
            <person name="Bowler C."/>
        </authorList>
    </citation>
    <scope>GENOME REANNOTATION</scope>
    <source>
        <strain evidence="3">CCAP 1055/1</strain>
    </source>
</reference>
<dbReference type="SUPFAM" id="SSF55785">
    <property type="entry name" value="PYP-like sensor domain (PAS domain)"/>
    <property type="match status" value="1"/>
</dbReference>
<feature type="domain" description="PAS" evidence="1">
    <location>
        <begin position="145"/>
        <end position="218"/>
    </location>
</feature>
<gene>
    <name evidence="2" type="ORF">PHATRDRAFT_49171</name>
</gene>
<evidence type="ECO:0000313" key="3">
    <source>
        <dbReference type="Proteomes" id="UP000000759"/>
    </source>
</evidence>
<reference evidence="2 3" key="1">
    <citation type="journal article" date="2008" name="Nature">
        <title>The Phaeodactylum genome reveals the evolutionary history of diatom genomes.</title>
        <authorList>
            <person name="Bowler C."/>
            <person name="Allen A.E."/>
            <person name="Badger J.H."/>
            <person name="Grimwood J."/>
            <person name="Jabbari K."/>
            <person name="Kuo A."/>
            <person name="Maheswari U."/>
            <person name="Martens C."/>
            <person name="Maumus F."/>
            <person name="Otillar R.P."/>
            <person name="Rayko E."/>
            <person name="Salamov A."/>
            <person name="Vandepoele K."/>
            <person name="Beszteri B."/>
            <person name="Gruber A."/>
            <person name="Heijde M."/>
            <person name="Katinka M."/>
            <person name="Mock T."/>
            <person name="Valentin K."/>
            <person name="Verret F."/>
            <person name="Berges J.A."/>
            <person name="Brownlee C."/>
            <person name="Cadoret J.P."/>
            <person name="Chiovitti A."/>
            <person name="Choi C.J."/>
            <person name="Coesel S."/>
            <person name="De Martino A."/>
            <person name="Detter J.C."/>
            <person name="Durkin C."/>
            <person name="Falciatore A."/>
            <person name="Fournet J."/>
            <person name="Haruta M."/>
            <person name="Huysman M.J."/>
            <person name="Jenkins B.D."/>
            <person name="Jiroutova K."/>
            <person name="Jorgensen R.E."/>
            <person name="Joubert Y."/>
            <person name="Kaplan A."/>
            <person name="Kroger N."/>
            <person name="Kroth P.G."/>
            <person name="La Roche J."/>
            <person name="Lindquist E."/>
            <person name="Lommer M."/>
            <person name="Martin-Jezequel V."/>
            <person name="Lopez P.J."/>
            <person name="Lucas S."/>
            <person name="Mangogna M."/>
            <person name="McGinnis K."/>
            <person name="Medlin L.K."/>
            <person name="Montsant A."/>
            <person name="Oudot-Le Secq M.P."/>
            <person name="Napoli C."/>
            <person name="Obornik M."/>
            <person name="Parker M.S."/>
            <person name="Petit J.L."/>
            <person name="Porcel B.M."/>
            <person name="Poulsen N."/>
            <person name="Robison M."/>
            <person name="Rychlewski L."/>
            <person name="Rynearson T.A."/>
            <person name="Schmutz J."/>
            <person name="Shapiro H."/>
            <person name="Siaut M."/>
            <person name="Stanley M."/>
            <person name="Sussman M.R."/>
            <person name="Taylor A.R."/>
            <person name="Vardi A."/>
            <person name="von Dassow P."/>
            <person name="Vyverman W."/>
            <person name="Willis A."/>
            <person name="Wyrwicz L.S."/>
            <person name="Rokhsar D.S."/>
            <person name="Weissenbach J."/>
            <person name="Armbrust E.V."/>
            <person name="Green B.R."/>
            <person name="Van de Peer Y."/>
            <person name="Grigoriev I.V."/>
        </authorList>
    </citation>
    <scope>NUCLEOTIDE SEQUENCE [LARGE SCALE GENOMIC DNA]</scope>
    <source>
        <strain evidence="2 3">CCAP 1055/1</strain>
    </source>
</reference>
<dbReference type="InterPro" id="IPR013767">
    <property type="entry name" value="PAS_fold"/>
</dbReference>
<dbReference type="AlphaFoldDB" id="B7G9Q5"/>
<dbReference type="GeneID" id="7195663"/>
<dbReference type="PROSITE" id="PS50112">
    <property type="entry name" value="PAS"/>
    <property type="match status" value="1"/>
</dbReference>
<dbReference type="eggNOG" id="ENOG502SBIZ">
    <property type="taxonomic scope" value="Eukaryota"/>
</dbReference>
<dbReference type="GO" id="GO:0006355">
    <property type="term" value="P:regulation of DNA-templated transcription"/>
    <property type="evidence" value="ECO:0007669"/>
    <property type="project" value="InterPro"/>
</dbReference>
<evidence type="ECO:0000313" key="2">
    <source>
        <dbReference type="EMBL" id="EEC44487.1"/>
    </source>
</evidence>
<dbReference type="Gene3D" id="3.30.450.20">
    <property type="entry name" value="PAS domain"/>
    <property type="match status" value="1"/>
</dbReference>
<organism evidence="2 3">
    <name type="scientific">Phaeodactylum tricornutum (strain CCAP 1055/1)</name>
    <dbReference type="NCBI Taxonomy" id="556484"/>
    <lineage>
        <taxon>Eukaryota</taxon>
        <taxon>Sar</taxon>
        <taxon>Stramenopiles</taxon>
        <taxon>Ochrophyta</taxon>
        <taxon>Bacillariophyta</taxon>
        <taxon>Bacillariophyceae</taxon>
        <taxon>Bacillariophycidae</taxon>
        <taxon>Naviculales</taxon>
        <taxon>Phaeodactylaceae</taxon>
        <taxon>Phaeodactylum</taxon>
    </lineage>
</organism>
<proteinExistence type="predicted"/>
<name>B7G9Q5_PHATC</name>
<dbReference type="InterPro" id="IPR035965">
    <property type="entry name" value="PAS-like_dom_sf"/>
</dbReference>
<dbReference type="InParanoid" id="B7G9Q5"/>
<sequence length="272" mass="29446">MLFPTISRGVLQVLTPQARIVGTRASHTAAAAFASNTHAPCWSWTESLSFASPESDFTSSQSLPSAGSNVATATLSFASPESDFVAASPMNNSIGESFVLESKKETSSAFAAVADQSVWSGALSFASPESDFCANASPPARNVSLPQSFREALLEEHAALVVTTATAPHRIVHVNHAWEDLCGFDKKEALHRSLNILQGPDTRVSLTQRMVERLLATHDPQEVYVVNYNKQGEAFTNHLRAGYIQEDNGLELLVGILEPVQRQDVPLRLVRD</sequence>
<protein>
    <recommendedName>
        <fullName evidence="1">PAS domain-containing protein</fullName>
    </recommendedName>
</protein>
<dbReference type="Proteomes" id="UP000000759">
    <property type="component" value="Chromosome 21"/>
</dbReference>
<dbReference type="KEGG" id="pti:PHATRDRAFT_49171"/>
<dbReference type="EMBL" id="CM000623">
    <property type="protein sequence ID" value="EEC44487.1"/>
    <property type="molecule type" value="Genomic_DNA"/>
</dbReference>
<dbReference type="NCBIfam" id="TIGR00229">
    <property type="entry name" value="sensory_box"/>
    <property type="match status" value="1"/>
</dbReference>
<dbReference type="CDD" id="cd00130">
    <property type="entry name" value="PAS"/>
    <property type="match status" value="1"/>
</dbReference>
<dbReference type="InterPro" id="IPR000014">
    <property type="entry name" value="PAS"/>
</dbReference>